<proteinExistence type="predicted"/>
<dbReference type="GeneTree" id="ENSGT00940000156794"/>
<dbReference type="PANTHER" id="PTHR24193:SF86">
    <property type="entry name" value="GA-BINDING PROTEIN SUBUNIT BETA-2"/>
    <property type="match status" value="1"/>
</dbReference>
<dbReference type="Gene3D" id="1.25.40.20">
    <property type="entry name" value="Ankyrin repeat-containing domain"/>
    <property type="match status" value="1"/>
</dbReference>
<keyword evidence="6" id="KW-0539">Nucleus</keyword>
<dbReference type="FunFam" id="1.25.40.20:FF:000025">
    <property type="entry name" value="GA-binding protein subunit beta-1 isoform X1"/>
    <property type="match status" value="1"/>
</dbReference>
<reference evidence="11 12" key="2">
    <citation type="journal article" date="2018" name="Annu Rev Anim Biosci">
        <title>Bat Biology, Genomes, and the Bat1K Project: To Generate Chromosome-Level Genomes for All Living Bat Species.</title>
        <authorList>
            <person name="Teeling E.C."/>
            <person name="Vernes S.C."/>
            <person name="Davalos L.M."/>
            <person name="Ray D.A."/>
            <person name="Gilbert M.T.P."/>
            <person name="Myers E."/>
        </authorList>
    </citation>
    <scope>NUCLEOTIDE SEQUENCE</scope>
</reference>
<evidence type="ECO:0000256" key="9">
    <source>
        <dbReference type="SAM" id="MobiDB-lite"/>
    </source>
</evidence>
<reference evidence="10 13" key="4">
    <citation type="journal article" date="2020" name="Nature">
        <title>Six reference-quality genomes reveal evolution of bat adaptations.</title>
        <authorList>
            <person name="Jebb D."/>
            <person name="Huang Z."/>
            <person name="Pippel M."/>
            <person name="Hughes G.M."/>
            <person name="Lavrichenko K."/>
            <person name="Devanna P."/>
            <person name="Winkler S."/>
            <person name="Jermiin L.S."/>
            <person name="Skirmuntt E.C."/>
            <person name="Katzourakis A."/>
            <person name="Burkitt-Gray L."/>
            <person name="Ray D.A."/>
            <person name="Sullivan K.A.M."/>
            <person name="Roscito J.G."/>
            <person name="Kirilenko B.M."/>
            <person name="Davalos L.M."/>
            <person name="Corthals A.P."/>
            <person name="Power M.L."/>
            <person name="Jones G."/>
            <person name="Ransome R.D."/>
            <person name="Dechmann D.K.N."/>
            <person name="Locatelli A.G."/>
            <person name="Puechmaille S.J."/>
            <person name="Fedrigo O."/>
            <person name="Jarvis E.D."/>
            <person name="Hiller M."/>
            <person name="Vernes S.C."/>
            <person name="Myers E.W."/>
            <person name="Teeling E.C."/>
        </authorList>
    </citation>
    <scope>NUCLEOTIDE SEQUENCE [LARGE SCALE GENOMIC DNA]</scope>
    <source>
        <strain evidence="10">MRhiFer1</strain>
        <tissue evidence="10">Lung</tissue>
    </source>
</reference>
<dbReference type="GO" id="GO:0045944">
    <property type="term" value="P:positive regulation of transcription by RNA polymerase II"/>
    <property type="evidence" value="ECO:0007669"/>
    <property type="project" value="TreeGrafter"/>
</dbReference>
<dbReference type="RefSeq" id="XP_032949308.1">
    <property type="nucleotide sequence ID" value="XM_033093417.1"/>
</dbReference>
<reference evidence="11 12" key="1">
    <citation type="journal article" date="2015" name="Annu Rev Anim Biosci">
        <title>The Genome 10K Project: a way forward.</title>
        <authorList>
            <person name="Koepfli K.P."/>
            <person name="Paten B."/>
            <person name="O'Brien S.J."/>
            <person name="Koepfli K.P."/>
            <person name="Paten B."/>
            <person name="Antunes A."/>
            <person name="Belov K."/>
            <person name="Bustamante C."/>
            <person name="Castoe T.A."/>
            <person name="Clawson H."/>
            <person name="Crawford A.J."/>
            <person name="Diekhans M."/>
            <person name="Distel D."/>
            <person name="Durbin R."/>
            <person name="Earl D."/>
            <person name="Fujita M.K."/>
            <person name="Gamble T."/>
            <person name="Georges A."/>
            <person name="Gemmell N."/>
            <person name="Gilbert M.T."/>
            <person name="Graves J.M."/>
            <person name="Green R.E."/>
            <person name="Hickey G."/>
            <person name="Jarvis E.D."/>
            <person name="Johnson W."/>
            <person name="Komissarov A."/>
            <person name="Korf I."/>
            <person name="Kuhn R."/>
            <person name="Larkin D.M."/>
            <person name="Lewin H."/>
            <person name="Lopez J.V."/>
            <person name="Ma J."/>
            <person name="Marques-Bonet T."/>
            <person name="Miller W."/>
            <person name="Murphy R."/>
            <person name="Pevzner P."/>
            <person name="Shapiro B."/>
            <person name="Steiner C."/>
            <person name="Tamazian G."/>
            <person name="Venkatesh B."/>
            <person name="Wang J."/>
            <person name="Wayne R."/>
            <person name="Wiley E."/>
            <person name="Yang H."/>
            <person name="Zhang G."/>
            <person name="Haussler D."/>
            <person name="Ryder O."/>
            <person name="O'Brien S.J."/>
        </authorList>
    </citation>
    <scope>NUCLEOTIDE SEQUENCE</scope>
</reference>
<evidence type="ECO:0000313" key="13">
    <source>
        <dbReference type="Proteomes" id="UP000585614"/>
    </source>
</evidence>
<evidence type="ECO:0000256" key="4">
    <source>
        <dbReference type="ARBA" id="ARBA00023043"/>
    </source>
</evidence>
<evidence type="ECO:0000256" key="1">
    <source>
        <dbReference type="ARBA" id="ARBA00004123"/>
    </source>
</evidence>
<dbReference type="GeneID" id="117015023"/>
<dbReference type="InterPro" id="IPR036770">
    <property type="entry name" value="Ankyrin_rpt-contain_sf"/>
</dbReference>
<evidence type="ECO:0000256" key="5">
    <source>
        <dbReference type="ARBA" id="ARBA00023163"/>
    </source>
</evidence>
<dbReference type="SMART" id="SM00248">
    <property type="entry name" value="ANK"/>
    <property type="match status" value="4"/>
</dbReference>
<dbReference type="CTD" id="126626"/>
<reference evidence="11 12" key="3">
    <citation type="submission" date="2018-12" db="EMBL/GenBank/DDBJ databases">
        <title>G10K-VGP greater horseshoe bat female genome, primary haplotype.</title>
        <authorList>
            <person name="Teeling E."/>
            <person name="Myers G."/>
            <person name="Vernes S."/>
            <person name="Pippel M."/>
            <person name="Winkler S."/>
            <person name="Fedrigo O."/>
            <person name="Rhie A."/>
            <person name="Koren S."/>
            <person name="Phillippy A."/>
            <person name="Lewin H."/>
            <person name="Damas J."/>
            <person name="Howe K."/>
            <person name="Mountcastle J."/>
            <person name="Jarvis E.D."/>
        </authorList>
    </citation>
    <scope>NUCLEOTIDE SEQUENCE [LARGE SCALE GENOMIC DNA]</scope>
</reference>
<dbReference type="Ensembl" id="ENSRFET00010035082.1">
    <property type="protein sequence ID" value="ENSRFEP00010032375.1"/>
    <property type="gene ID" value="ENSRFEG00010021352.1"/>
</dbReference>
<keyword evidence="12" id="KW-1185">Reference proteome</keyword>
<keyword evidence="5" id="KW-0804">Transcription</keyword>
<evidence type="ECO:0000313" key="10">
    <source>
        <dbReference type="EMBL" id="KAF6292896.1"/>
    </source>
</evidence>
<name>A0A671G3C5_RHIFE</name>
<evidence type="ECO:0000256" key="7">
    <source>
        <dbReference type="PROSITE-ProRule" id="PRU00023"/>
    </source>
</evidence>
<dbReference type="PRINTS" id="PR01415">
    <property type="entry name" value="ANKYRIN"/>
</dbReference>
<evidence type="ECO:0000256" key="8">
    <source>
        <dbReference type="SAM" id="Coils"/>
    </source>
</evidence>
<dbReference type="Pfam" id="PF12796">
    <property type="entry name" value="Ank_2"/>
    <property type="match status" value="2"/>
</dbReference>
<evidence type="ECO:0000313" key="12">
    <source>
        <dbReference type="Proteomes" id="UP000472240"/>
    </source>
</evidence>
<feature type="repeat" description="ANK" evidence="7">
    <location>
        <begin position="70"/>
        <end position="102"/>
    </location>
</feature>
<evidence type="ECO:0000313" key="11">
    <source>
        <dbReference type="Ensembl" id="ENSRFEP00010032375.1"/>
    </source>
</evidence>
<evidence type="ECO:0000256" key="6">
    <source>
        <dbReference type="ARBA" id="ARBA00023242"/>
    </source>
</evidence>
<keyword evidence="8" id="KW-0175">Coiled coil</keyword>
<feature type="coiled-coil region" evidence="8">
    <location>
        <begin position="354"/>
        <end position="395"/>
    </location>
</feature>
<evidence type="ECO:0000256" key="3">
    <source>
        <dbReference type="ARBA" id="ARBA00023015"/>
    </source>
</evidence>
<protein>
    <submittedName>
        <fullName evidence="10 11">GA binding protein transcription factor subunit beta 2</fullName>
    </submittedName>
</protein>
<dbReference type="PROSITE" id="PS50088">
    <property type="entry name" value="ANK_REPEAT"/>
    <property type="match status" value="3"/>
</dbReference>
<dbReference type="GO" id="GO:0000976">
    <property type="term" value="F:transcription cis-regulatory region binding"/>
    <property type="evidence" value="ECO:0007669"/>
    <property type="project" value="TreeGrafter"/>
</dbReference>
<dbReference type="PROSITE" id="PS50297">
    <property type="entry name" value="ANK_REP_REGION"/>
    <property type="match status" value="3"/>
</dbReference>
<feature type="repeat" description="ANK" evidence="7">
    <location>
        <begin position="103"/>
        <end position="135"/>
    </location>
</feature>
<dbReference type="InterPro" id="IPR050663">
    <property type="entry name" value="Ankyrin-SOCS_Box"/>
</dbReference>
<keyword evidence="4 7" id="KW-0040">ANK repeat</keyword>
<reference evidence="11" key="5">
    <citation type="submission" date="2025-05" db="UniProtKB">
        <authorList>
            <consortium name="Ensembl"/>
        </authorList>
    </citation>
    <scope>IDENTIFICATION</scope>
</reference>
<dbReference type="PANTHER" id="PTHR24193">
    <property type="entry name" value="ANKYRIN REPEAT PROTEIN"/>
    <property type="match status" value="1"/>
</dbReference>
<dbReference type="SUPFAM" id="SSF48403">
    <property type="entry name" value="Ankyrin repeat"/>
    <property type="match status" value="1"/>
</dbReference>
<feature type="repeat" description="ANK" evidence="7">
    <location>
        <begin position="37"/>
        <end position="69"/>
    </location>
</feature>
<dbReference type="EMBL" id="JACAGC010000021">
    <property type="protein sequence ID" value="KAF6292896.1"/>
    <property type="molecule type" value="Genomic_DNA"/>
</dbReference>
<organism evidence="11 12">
    <name type="scientific">Rhinolophus ferrumequinum</name>
    <name type="common">Greater horseshoe bat</name>
    <dbReference type="NCBI Taxonomy" id="59479"/>
    <lineage>
        <taxon>Eukaryota</taxon>
        <taxon>Metazoa</taxon>
        <taxon>Chordata</taxon>
        <taxon>Craniata</taxon>
        <taxon>Vertebrata</taxon>
        <taxon>Euteleostomi</taxon>
        <taxon>Mammalia</taxon>
        <taxon>Eutheria</taxon>
        <taxon>Laurasiatheria</taxon>
        <taxon>Chiroptera</taxon>
        <taxon>Yinpterochiroptera</taxon>
        <taxon>Rhinolophoidea</taxon>
        <taxon>Rhinolophidae</taxon>
        <taxon>Rhinolophinae</taxon>
        <taxon>Rhinolophus</taxon>
    </lineage>
</organism>
<keyword evidence="3" id="KW-0805">Transcription regulation</keyword>
<feature type="region of interest" description="Disordered" evidence="9">
    <location>
        <begin position="420"/>
        <end position="448"/>
    </location>
</feature>
<accession>A0A671G3C5</accession>
<dbReference type="GO" id="GO:0005634">
    <property type="term" value="C:nucleus"/>
    <property type="evidence" value="ECO:0007669"/>
    <property type="project" value="UniProtKB-SubCell"/>
</dbReference>
<comment type="subcellular location">
    <subcellularLocation>
        <location evidence="1">Nucleus</location>
    </subcellularLocation>
</comment>
<dbReference type="Proteomes" id="UP000585614">
    <property type="component" value="Unassembled WGS sequence"/>
</dbReference>
<keyword evidence="2" id="KW-0677">Repeat</keyword>
<sequence length="448" mass="48104">MSLVDLGKRLLEAARKGQDDEVRTLMANGAPFTTDWLGTSPLHLAAQYGHYSTAEVLLRAGVSRDARTKVDRTPLHMAAADGHAHIVELLVRNGADVNAKDMLKMTALHWATEHHHRDVVELLIKYGADVHALSKFDKSAFDIALEKNDAEILVVLQEAMQNQVNANPDRANPVTMATPFIFTSGEVVSLASLVSSANTKTTSGDPHASSAVHFSHSTTSVLATLAALAEASAPLSNSHRATANSEEVIEGNSVDSSIQQVVGSGGQRVITIVTDGVPLGNIQTAIPTGGIGQPFIVTMQDGQQVLTVPAGQVAEETVIEEEEEAAAEKLPLTKKPRIEEMTDSVEESKEGTERELLQQQLQEANRRAQEYRHQLLKKEREAEQYRLKLEAMARQQPNGVGFAVVEEVAEVDAVVVTEGDLEERETAVTGAGGTPGPHTGVSMETVSS</sequence>
<gene>
    <name evidence="11" type="primary">GABPB2</name>
    <name evidence="10" type="ORF">mRhiFer1_005461</name>
</gene>
<evidence type="ECO:0000256" key="2">
    <source>
        <dbReference type="ARBA" id="ARBA00022737"/>
    </source>
</evidence>
<dbReference type="AlphaFoldDB" id="A0A671G3C5"/>
<dbReference type="Proteomes" id="UP000472240">
    <property type="component" value="Chromosome 22"/>
</dbReference>
<dbReference type="InterPro" id="IPR002110">
    <property type="entry name" value="Ankyrin_rpt"/>
</dbReference>